<dbReference type="EMBL" id="BPWL01000003">
    <property type="protein sequence ID" value="GJJ08438.1"/>
    <property type="molecule type" value="Genomic_DNA"/>
</dbReference>
<comment type="subcellular location">
    <subcellularLocation>
        <location evidence="1">Nucleus</location>
    </subcellularLocation>
</comment>
<dbReference type="GO" id="GO:0005634">
    <property type="term" value="C:nucleus"/>
    <property type="evidence" value="ECO:0007669"/>
    <property type="project" value="UniProtKB-SubCell"/>
</dbReference>
<feature type="domain" description="B-block binding subunit of TFIIIC" evidence="7">
    <location>
        <begin position="148"/>
        <end position="214"/>
    </location>
</feature>
<dbReference type="InterPro" id="IPR044210">
    <property type="entry name" value="Tfc3-like"/>
</dbReference>
<evidence type="ECO:0000259" key="7">
    <source>
        <dbReference type="Pfam" id="PF04182"/>
    </source>
</evidence>
<sequence length="1686" mass="190688">MEELLRYIMHEIAFDGGWGCNIGRLKAFIHDYYETSTSFVQTLDDGFYAFVWQLLQQQPSVQIGLVQETSLEVYIAPQKSKKSVETEQLITAGDSIYGGGLKPIDNGKTLALTELIQTFGESLHIAVDPETCFCALTGSHIRQSKLTPMVYTALQLISRSRGEGLSVIDLGKKTGYDQKTCFYLVKQLLSMDLIVKLSRGGPGGGNFCIHKSFYIRSPFWRGVRDEAHELGERREKEDTLNAAQHPGQIFDEIDTRHLASPELIKSRIIKLLKHSENGLHYYHNLLVAIGFNAPTKTDRRFFITRIRELIKEKVIEKVLVPRKGKAGSKALCIRLVEDPRTTLLDGVVVQNDDECDDEQGEGYEKRESRMPHLYMTIQRQIVQLLEEAGAEGLTLNDMSTRLGMFDKRTLDLLLHRLEKSSPPHLADLRICIFIENLGRERRNRYFTLAGYEAFVQNENVDISGGPSPSSSIDRSQCGGFQLVATEMFYDSQKDLAKFEDEYRDRTNPPKGGTRKIGRPRKHQGQKASGDEKDANAFAAKVDHGRKRRRRINDIEVTELAPPSKRQKKARISTLNEGPVTAQSLNSTSAEPDNLNVTAWVQPDTSSDPAAMEVDSNPNQVFDKVTLPPSSFAVQHNSAEVELLNSGTTTTESTGPGGAESSLPRRLKSDKAKRHSVNLSQLRAENEIMRVVHDSGGIANIASKEFFEMHTKVLLSLESSGEPISMPIGTQLDRRTLRKILDRLVERGRLKTLTLTVTPRTIQPRLAKLVYTPNTPQENLDDFISSLQDPIPTVAVVHKELADPIDFSRPVRTIDTTSQDQLSGTGKPRPFGRQGKGTEQRDGIDFAGSDDEIRARFLADHRTTAQVFGFILGKVRRARELHQFTLQALQHPSDSLNVVSGDGRVIALSYYFQDIPISTYCSIISISEYNQELFDLMKTSSGRETRVGDLPPSLYKSLGIDKARARSRLFDLMEILVSLGLLTPLKPSDSNTPALVCTPNKSHPSSYDVASTASDKTTLNKLASYWRFEELAPIYHYSQSGWPPLFLGDCSVGTADESMTYWHELENACLEKGEITITPSNTMESITGSCKCVSSVAHILRRRQAWTSAYALSWEQREYLQRKWTDSSKGYTPLSDDDGGRRLLIRISDVVSAPFDTVYNFFLSRHQTFQREARRIRERTQQRDTGITGGDFQEKASSAKRIAVSKERLTSDWEHLVFQVHPGISSYGLAKLKDLRAQYVHSRETMTQEGWKRHIYEAMKNLELLGQAPRATRSKPVRRHQPNSTAAFSQGEPSVKELIELLRDAVPSTMQERTNVETEKPPRKQTRSQRFHWTAEYDDLARDASAILRTRCRSWNRMDWTALDQLFPSLPRNNVRQRIVTLRQVPGGESYFRRLEDKWYEIWMEYRGSELLPDPNPDHPSDFDLVAHVEFLRENVDKKLLKLGNLDINLLAEPNCILSDDVTEFLSNWDVTEYPSMGNNVDALWSSVAEEQREKILLGKAFVVEKSHLRNSVGRDDVSIAESALKVRKLQRRIMDRAETNEPDEDDYDPTLASLFLESVGERTIKLATENLMARGVIAETPKLNRKTPGRSMRITDLNRDASGGFYRPEFYKQALAFDDILEEDIGDKKEWNLLAQSGEMAGLINSVSRGECIYQPNQTQFAIDISESILHRKELDWNSKKVGMYP</sequence>
<dbReference type="CDD" id="cd16169">
    <property type="entry name" value="Tau138_eWH"/>
    <property type="match status" value="1"/>
</dbReference>
<evidence type="ECO:0000256" key="5">
    <source>
        <dbReference type="ARBA" id="ARBA00023242"/>
    </source>
</evidence>
<proteinExistence type="predicted"/>
<keyword evidence="4" id="KW-0804">Transcription</keyword>
<evidence type="ECO:0000259" key="8">
    <source>
        <dbReference type="Pfam" id="PF20222"/>
    </source>
</evidence>
<evidence type="ECO:0000256" key="4">
    <source>
        <dbReference type="ARBA" id="ARBA00023163"/>
    </source>
</evidence>
<dbReference type="Proteomes" id="UP001050691">
    <property type="component" value="Unassembled WGS sequence"/>
</dbReference>
<feature type="region of interest" description="Disordered" evidence="6">
    <location>
        <begin position="644"/>
        <end position="674"/>
    </location>
</feature>
<dbReference type="GO" id="GO:0003677">
    <property type="term" value="F:DNA binding"/>
    <property type="evidence" value="ECO:0007669"/>
    <property type="project" value="UniProtKB-KW"/>
</dbReference>
<reference evidence="9" key="1">
    <citation type="submission" date="2021-10" db="EMBL/GenBank/DDBJ databases">
        <title>De novo Genome Assembly of Clathrus columnatus (Basidiomycota, Fungi) Using Illumina and Nanopore Sequence Data.</title>
        <authorList>
            <person name="Ogiso-Tanaka E."/>
            <person name="Itagaki H."/>
            <person name="Hosoya T."/>
            <person name="Hosaka K."/>
        </authorList>
    </citation>
    <scope>NUCLEOTIDE SEQUENCE</scope>
    <source>
        <strain evidence="9">MO-923</strain>
    </source>
</reference>
<evidence type="ECO:0000313" key="9">
    <source>
        <dbReference type="EMBL" id="GJJ08438.1"/>
    </source>
</evidence>
<evidence type="ECO:0008006" key="11">
    <source>
        <dbReference type="Google" id="ProtNLM"/>
    </source>
</evidence>
<dbReference type="Pfam" id="PF04182">
    <property type="entry name" value="B-block_TFIIIC"/>
    <property type="match status" value="1"/>
</dbReference>
<evidence type="ECO:0000313" key="10">
    <source>
        <dbReference type="Proteomes" id="UP001050691"/>
    </source>
</evidence>
<dbReference type="InterPro" id="IPR035625">
    <property type="entry name" value="Tfc3-like_eWH"/>
</dbReference>
<feature type="compositionally biased region" description="Polar residues" evidence="6">
    <location>
        <begin position="814"/>
        <end position="823"/>
    </location>
</feature>
<dbReference type="GO" id="GO:0042791">
    <property type="term" value="P:5S class rRNA transcription by RNA polymerase III"/>
    <property type="evidence" value="ECO:0007669"/>
    <property type="project" value="TreeGrafter"/>
</dbReference>
<keyword evidence="10" id="KW-1185">Reference proteome</keyword>
<organism evidence="9 10">
    <name type="scientific">Clathrus columnatus</name>
    <dbReference type="NCBI Taxonomy" id="1419009"/>
    <lineage>
        <taxon>Eukaryota</taxon>
        <taxon>Fungi</taxon>
        <taxon>Dikarya</taxon>
        <taxon>Basidiomycota</taxon>
        <taxon>Agaricomycotina</taxon>
        <taxon>Agaricomycetes</taxon>
        <taxon>Phallomycetidae</taxon>
        <taxon>Phallales</taxon>
        <taxon>Clathraceae</taxon>
        <taxon>Clathrus</taxon>
    </lineage>
</organism>
<keyword evidence="2" id="KW-0597">Phosphoprotein</keyword>
<feature type="region of interest" description="Disordered" evidence="6">
    <location>
        <begin position="1267"/>
        <end position="1289"/>
    </location>
</feature>
<feature type="compositionally biased region" description="Basic residues" evidence="6">
    <location>
        <begin position="664"/>
        <end position="674"/>
    </location>
</feature>
<dbReference type="Pfam" id="PF20222">
    <property type="entry name" value="DUF6581"/>
    <property type="match status" value="1"/>
</dbReference>
<feature type="compositionally biased region" description="Low complexity" evidence="6">
    <location>
        <begin position="645"/>
        <end position="661"/>
    </location>
</feature>
<feature type="region of interest" description="Disordered" evidence="6">
    <location>
        <begin position="814"/>
        <end position="840"/>
    </location>
</feature>
<evidence type="ECO:0000256" key="3">
    <source>
        <dbReference type="ARBA" id="ARBA00023125"/>
    </source>
</evidence>
<evidence type="ECO:0000256" key="6">
    <source>
        <dbReference type="SAM" id="MobiDB-lite"/>
    </source>
</evidence>
<protein>
    <recommendedName>
        <fullName evidence="11">B-block binding subunit of TFIIIC domain-containing protein</fullName>
    </recommendedName>
</protein>
<accession>A0AAV5A5F8</accession>
<dbReference type="GO" id="GO:0000127">
    <property type="term" value="C:transcription factor TFIIIC complex"/>
    <property type="evidence" value="ECO:0007669"/>
    <property type="project" value="InterPro"/>
</dbReference>
<comment type="caution">
    <text evidence="9">The sequence shown here is derived from an EMBL/GenBank/DDBJ whole genome shotgun (WGS) entry which is preliminary data.</text>
</comment>
<feature type="compositionally biased region" description="Basic residues" evidence="6">
    <location>
        <begin position="512"/>
        <end position="524"/>
    </location>
</feature>
<evidence type="ECO:0000256" key="1">
    <source>
        <dbReference type="ARBA" id="ARBA00004123"/>
    </source>
</evidence>
<name>A0AAV5A5F8_9AGAM</name>
<evidence type="ECO:0000256" key="2">
    <source>
        <dbReference type="ARBA" id="ARBA00022553"/>
    </source>
</evidence>
<dbReference type="PANTHER" id="PTHR15180:SF1">
    <property type="entry name" value="GENERAL TRANSCRIPTION FACTOR 3C POLYPEPTIDE 1"/>
    <property type="match status" value="1"/>
</dbReference>
<feature type="region of interest" description="Disordered" evidence="6">
    <location>
        <begin position="499"/>
        <end position="550"/>
    </location>
</feature>
<feature type="domain" description="Transcription factor tau subunit sfc3/Tfc3 C-terminal" evidence="8">
    <location>
        <begin position="1327"/>
        <end position="1657"/>
    </location>
</feature>
<dbReference type="GO" id="GO:0006384">
    <property type="term" value="P:transcription initiation at RNA polymerase III promoter"/>
    <property type="evidence" value="ECO:0007669"/>
    <property type="project" value="InterPro"/>
</dbReference>
<dbReference type="InterPro" id="IPR046488">
    <property type="entry name" value="Sfc3/Tfc3_C"/>
</dbReference>
<keyword evidence="3" id="KW-0238">DNA-binding</keyword>
<feature type="compositionally biased region" description="Basic residues" evidence="6">
    <location>
        <begin position="1271"/>
        <end position="1280"/>
    </location>
</feature>
<gene>
    <name evidence="9" type="ORF">Clacol_002654</name>
</gene>
<feature type="region of interest" description="Disordered" evidence="6">
    <location>
        <begin position="1308"/>
        <end position="1328"/>
    </location>
</feature>
<dbReference type="PANTHER" id="PTHR15180">
    <property type="entry name" value="GENERAL TRANSCRIPTION FACTOR 3C POLYPEPTIDE 1"/>
    <property type="match status" value="1"/>
</dbReference>
<keyword evidence="5" id="KW-0539">Nucleus</keyword>
<dbReference type="InterPro" id="IPR007309">
    <property type="entry name" value="TFIIIC_Bblock-bd"/>
</dbReference>